<dbReference type="InterPro" id="IPR001926">
    <property type="entry name" value="TrpB-like_PALP"/>
</dbReference>
<comment type="catalytic activity">
    <reaction evidence="9">
        <text>L-serine = pyruvate + NH4(+)</text>
        <dbReference type="Rhea" id="RHEA:19169"/>
        <dbReference type="ChEBI" id="CHEBI:15361"/>
        <dbReference type="ChEBI" id="CHEBI:28938"/>
        <dbReference type="ChEBI" id="CHEBI:33384"/>
        <dbReference type="EC" id="4.3.1.17"/>
    </reaction>
</comment>
<evidence type="ECO:0000256" key="2">
    <source>
        <dbReference type="ARBA" id="ARBA00001933"/>
    </source>
</evidence>
<evidence type="ECO:0000256" key="6">
    <source>
        <dbReference type="ARBA" id="ARBA00012093"/>
    </source>
</evidence>
<reference evidence="11 12" key="1">
    <citation type="submission" date="2022-05" db="EMBL/GenBank/DDBJ databases">
        <authorList>
            <consortium name="Genoscope - CEA"/>
            <person name="William W."/>
        </authorList>
    </citation>
    <scope>NUCLEOTIDE SEQUENCE [LARGE SCALE GENOMIC DNA]</scope>
</reference>
<evidence type="ECO:0000256" key="4">
    <source>
        <dbReference type="ARBA" id="ARBA00001946"/>
    </source>
</evidence>
<evidence type="ECO:0000256" key="1">
    <source>
        <dbReference type="ARBA" id="ARBA00001913"/>
    </source>
</evidence>
<evidence type="ECO:0000313" key="11">
    <source>
        <dbReference type="EMBL" id="CAH3149844.1"/>
    </source>
</evidence>
<comment type="cofactor">
    <cofactor evidence="3">
        <name>Mn(2+)</name>
        <dbReference type="ChEBI" id="CHEBI:29035"/>
    </cofactor>
</comment>
<sequence length="620" mass="66068">MASSESEVDLDKVLDAAHRIAQYIKKTPIMTCSTLDSMAGRILHFKSELFQKTGAFKIRGATNAVLQLLNSLPGNQKPTLVTASSGNHGQALALTAKKMGLDAYIVMPLRAPKMKKAAIRGYGATIIDCFINTYEARCAATKKLIADHGPNAYLIPSSDHPHIIAGQGSIAVEFLEQVSDLDAIVVPVGGGGMISGICIAAKAIKPDIKIYAAEPLNADNCARSFVAKERVPLTTTSNTIADGLDTCIGKTTWPIIRDNVTDVITVTEQEIISAWRLVWERMKLMIESSAAVGVAAVLSEKFQALPAQDLKNVGIILMTSPSTSDAVITIQDVQDAAQRIAPYIHKTPIRGAMNAVLQLLDSLPEGHKPVLVTHSSGNHAQALALSAKTMGLEAYIAMPLNAPLVKKAAVRGYGATIVDCGNSAEDRASTAEKIVKEKPNSFLIPPFDHPHIIAGQGTIAVELLDQVQNLDAIVVPVSGGGMLSGICVAAKALKPDIKIYGAEPLNADDCAKSFAAKKRIPLPGPPDTIADGLRTSVGHLTWPIIRDNLTDVITVTEEEIISAMRLVWERMKLLIEPSAAVGVAAVLTEKFQEIPAQDLKNVAVILCGGNVDLDNLPWKK</sequence>
<dbReference type="Proteomes" id="UP001159405">
    <property type="component" value="Unassembled WGS sequence"/>
</dbReference>
<evidence type="ECO:0000256" key="8">
    <source>
        <dbReference type="ARBA" id="ARBA00022898"/>
    </source>
</evidence>
<keyword evidence="12" id="KW-1185">Reference proteome</keyword>
<dbReference type="PROSITE" id="PS00165">
    <property type="entry name" value="DEHYDRATASE_SER_THR"/>
    <property type="match status" value="1"/>
</dbReference>
<evidence type="ECO:0000256" key="7">
    <source>
        <dbReference type="ARBA" id="ARBA00022842"/>
    </source>
</evidence>
<comment type="cofactor">
    <cofactor evidence="2">
        <name>pyridoxal 5'-phosphate</name>
        <dbReference type="ChEBI" id="CHEBI:597326"/>
    </cofactor>
</comment>
<organism evidence="11 12">
    <name type="scientific">Porites lobata</name>
    <dbReference type="NCBI Taxonomy" id="104759"/>
    <lineage>
        <taxon>Eukaryota</taxon>
        <taxon>Metazoa</taxon>
        <taxon>Cnidaria</taxon>
        <taxon>Anthozoa</taxon>
        <taxon>Hexacorallia</taxon>
        <taxon>Scleractinia</taxon>
        <taxon>Fungiina</taxon>
        <taxon>Poritidae</taxon>
        <taxon>Porites</taxon>
    </lineage>
</organism>
<keyword evidence="8" id="KW-0663">Pyridoxal phosphate</keyword>
<dbReference type="PANTHER" id="PTHR43050:SF1">
    <property type="entry name" value="SERINE RACEMASE"/>
    <property type="match status" value="1"/>
</dbReference>
<evidence type="ECO:0000256" key="9">
    <source>
        <dbReference type="ARBA" id="ARBA00049406"/>
    </source>
</evidence>
<proteinExistence type="inferred from homology"/>
<evidence type="ECO:0000259" key="10">
    <source>
        <dbReference type="Pfam" id="PF00291"/>
    </source>
</evidence>
<evidence type="ECO:0000313" key="12">
    <source>
        <dbReference type="Proteomes" id="UP001159405"/>
    </source>
</evidence>
<dbReference type="CDD" id="cd01562">
    <property type="entry name" value="Thr-dehyd"/>
    <property type="match status" value="2"/>
</dbReference>
<comment type="cofactor">
    <cofactor evidence="4">
        <name>Mg(2+)</name>
        <dbReference type="ChEBI" id="CHEBI:18420"/>
    </cofactor>
</comment>
<comment type="cofactor">
    <cofactor evidence="1">
        <name>Ca(2+)</name>
        <dbReference type="ChEBI" id="CHEBI:29108"/>
    </cofactor>
</comment>
<comment type="similarity">
    <text evidence="5">Belongs to the serine/threonine dehydratase family.</text>
</comment>
<name>A0ABN8PS95_9CNID</name>
<keyword evidence="7" id="KW-0460">Magnesium</keyword>
<feature type="domain" description="Tryptophan synthase beta chain-like PALP" evidence="10">
    <location>
        <begin position="349"/>
        <end position="608"/>
    </location>
</feature>
<dbReference type="EC" id="4.3.1.17" evidence="6"/>
<comment type="caution">
    <text evidence="11">The sequence shown here is derived from an EMBL/GenBank/DDBJ whole genome shotgun (WGS) entry which is preliminary data.</text>
</comment>
<dbReference type="PANTHER" id="PTHR43050">
    <property type="entry name" value="SERINE / THREONINE RACEMASE FAMILY MEMBER"/>
    <property type="match status" value="1"/>
</dbReference>
<dbReference type="Gene3D" id="3.40.50.1100">
    <property type="match status" value="4"/>
</dbReference>
<dbReference type="Pfam" id="PF00291">
    <property type="entry name" value="PALP"/>
    <property type="match status" value="2"/>
</dbReference>
<accession>A0ABN8PS95</accession>
<evidence type="ECO:0000256" key="3">
    <source>
        <dbReference type="ARBA" id="ARBA00001936"/>
    </source>
</evidence>
<gene>
    <name evidence="11" type="ORF">PLOB_00047510</name>
</gene>
<protein>
    <recommendedName>
        <fullName evidence="6">L-serine ammonia-lyase</fullName>
        <ecNumber evidence="6">4.3.1.17</ecNumber>
    </recommendedName>
</protein>
<feature type="domain" description="Tryptophan synthase beta chain-like PALP" evidence="10">
    <location>
        <begin position="21"/>
        <end position="301"/>
    </location>
</feature>
<dbReference type="InterPro" id="IPR000634">
    <property type="entry name" value="Ser/Thr_deHydtase_PyrdxlP-BS"/>
</dbReference>
<dbReference type="EMBL" id="CALNXK010000087">
    <property type="protein sequence ID" value="CAH3149844.1"/>
    <property type="molecule type" value="Genomic_DNA"/>
</dbReference>
<evidence type="ECO:0000256" key="5">
    <source>
        <dbReference type="ARBA" id="ARBA00010869"/>
    </source>
</evidence>
<dbReference type="InterPro" id="IPR036052">
    <property type="entry name" value="TrpB-like_PALP_sf"/>
</dbReference>
<dbReference type="SUPFAM" id="SSF53686">
    <property type="entry name" value="Tryptophan synthase beta subunit-like PLP-dependent enzymes"/>
    <property type="match status" value="2"/>
</dbReference>